<keyword evidence="9" id="KW-0472">Membrane</keyword>
<keyword evidence="2 10" id="KW-0645">Protease</keyword>
<evidence type="ECO:0000259" key="12">
    <source>
        <dbReference type="Pfam" id="PF01435"/>
    </source>
</evidence>
<evidence type="ECO:0000256" key="4">
    <source>
        <dbReference type="ARBA" id="ARBA00022723"/>
    </source>
</evidence>
<proteinExistence type="inferred from homology"/>
<evidence type="ECO:0000256" key="9">
    <source>
        <dbReference type="ARBA" id="ARBA00023136"/>
    </source>
</evidence>
<feature type="compositionally biased region" description="Polar residues" evidence="11">
    <location>
        <begin position="1"/>
        <end position="10"/>
    </location>
</feature>
<dbReference type="InterPro" id="IPR001915">
    <property type="entry name" value="Peptidase_M48"/>
</dbReference>
<evidence type="ECO:0000256" key="1">
    <source>
        <dbReference type="ARBA" id="ARBA00022475"/>
    </source>
</evidence>
<evidence type="ECO:0000256" key="3">
    <source>
        <dbReference type="ARBA" id="ARBA00022692"/>
    </source>
</evidence>
<evidence type="ECO:0000256" key="10">
    <source>
        <dbReference type="RuleBase" id="RU003983"/>
    </source>
</evidence>
<comment type="caution">
    <text evidence="13">The sequence shown here is derived from an EMBL/GenBank/DDBJ whole genome shotgun (WGS) entry which is preliminary data.</text>
</comment>
<evidence type="ECO:0000256" key="2">
    <source>
        <dbReference type="ARBA" id="ARBA00022670"/>
    </source>
</evidence>
<evidence type="ECO:0000313" key="14">
    <source>
        <dbReference type="Proteomes" id="UP001597045"/>
    </source>
</evidence>
<dbReference type="PANTHER" id="PTHR43221:SF3">
    <property type="entry name" value="SLL1280 PROTEIN"/>
    <property type="match status" value="1"/>
</dbReference>
<dbReference type="Proteomes" id="UP001597045">
    <property type="component" value="Unassembled WGS sequence"/>
</dbReference>
<evidence type="ECO:0000256" key="8">
    <source>
        <dbReference type="ARBA" id="ARBA00023049"/>
    </source>
</evidence>
<protein>
    <submittedName>
        <fullName evidence="13">M48 family metalloprotease</fullName>
        <ecNumber evidence="13">3.4.24.-</ecNumber>
    </submittedName>
</protein>
<dbReference type="Pfam" id="PF01435">
    <property type="entry name" value="Peptidase_M48"/>
    <property type="match status" value="1"/>
</dbReference>
<keyword evidence="3" id="KW-0812">Transmembrane</keyword>
<dbReference type="EMBL" id="JBHTIS010000494">
    <property type="protein sequence ID" value="MFD1046028.1"/>
    <property type="molecule type" value="Genomic_DNA"/>
</dbReference>
<keyword evidence="14" id="KW-1185">Reference proteome</keyword>
<keyword evidence="7" id="KW-1133">Transmembrane helix</keyword>
<evidence type="ECO:0000313" key="13">
    <source>
        <dbReference type="EMBL" id="MFD1046028.1"/>
    </source>
</evidence>
<evidence type="ECO:0000256" key="5">
    <source>
        <dbReference type="ARBA" id="ARBA00022801"/>
    </source>
</evidence>
<evidence type="ECO:0000256" key="7">
    <source>
        <dbReference type="ARBA" id="ARBA00022989"/>
    </source>
</evidence>
<keyword evidence="6 10" id="KW-0862">Zinc</keyword>
<feature type="domain" description="Peptidase M48" evidence="12">
    <location>
        <begin position="75"/>
        <end position="161"/>
    </location>
</feature>
<gene>
    <name evidence="13" type="ORF">ACFQ1S_10865</name>
</gene>
<keyword evidence="5 10" id="KW-0378">Hydrolase</keyword>
<dbReference type="InterPro" id="IPR009003">
    <property type="entry name" value="Peptidase_S1_PA"/>
</dbReference>
<sequence>MTESDVQQSAPRVRFPGISPRAYEHPADKGAMATLRAVPGVGDVLKIANGLWNERAERLYAVASYVRVSETQFPVINRMHKESAEILDLRNVPKLYVARSPEANAYTIGIDEPFIVLTSTLVESLDNEALRFVIGHEQGHVLSGHAVLLTLLQRLLNLQASVQWVPIGALGPDAQPGRYPHSCTAAVVHSPHHNVIMTAAHCLHPNMKFYPHFNHGKPDSAYGTYTVKAVIIPTEYVNYEESHQDKNNPYDFAFAVVQPEPNKKNVEDRTGALYPVVNPTAPNTPTSIGGYNQNSPNMSSCRGTARLVEWSQYRYVRVDCNGMNGGTSGSPFVVDNTRNVIGLMGGFDRGGDSTPGRNYSAHFSTIFAKYYAQAQNHS</sequence>
<accession>A0ABW3M5P2</accession>
<dbReference type="EC" id="3.4.24.-" evidence="13"/>
<reference evidence="14" key="1">
    <citation type="journal article" date="2019" name="Int. J. Syst. Evol. Microbiol.">
        <title>The Global Catalogue of Microorganisms (GCM) 10K type strain sequencing project: providing services to taxonomists for standard genome sequencing and annotation.</title>
        <authorList>
            <consortium name="The Broad Institute Genomics Platform"/>
            <consortium name="The Broad Institute Genome Sequencing Center for Infectious Disease"/>
            <person name="Wu L."/>
            <person name="Ma J."/>
        </authorList>
    </citation>
    <scope>NUCLEOTIDE SEQUENCE [LARGE SCALE GENOMIC DNA]</scope>
    <source>
        <strain evidence="14">JCM 31486</strain>
    </source>
</reference>
<dbReference type="InterPro" id="IPR050083">
    <property type="entry name" value="HtpX_protease"/>
</dbReference>
<feature type="region of interest" description="Disordered" evidence="11">
    <location>
        <begin position="1"/>
        <end position="22"/>
    </location>
</feature>
<evidence type="ECO:0000256" key="11">
    <source>
        <dbReference type="SAM" id="MobiDB-lite"/>
    </source>
</evidence>
<dbReference type="InterPro" id="IPR043504">
    <property type="entry name" value="Peptidase_S1_PA_chymotrypsin"/>
</dbReference>
<dbReference type="Gene3D" id="3.30.2010.10">
    <property type="entry name" value="Metalloproteases ('zincins'), catalytic domain"/>
    <property type="match status" value="1"/>
</dbReference>
<comment type="cofactor">
    <cofactor evidence="10">
        <name>Zn(2+)</name>
        <dbReference type="ChEBI" id="CHEBI:29105"/>
    </cofactor>
    <text evidence="10">Binds 1 zinc ion per subunit.</text>
</comment>
<dbReference type="CDD" id="cd07325">
    <property type="entry name" value="M48_Ste24p_like"/>
    <property type="match status" value="1"/>
</dbReference>
<dbReference type="InterPro" id="IPR018114">
    <property type="entry name" value="TRYPSIN_HIS"/>
</dbReference>
<evidence type="ECO:0000256" key="6">
    <source>
        <dbReference type="ARBA" id="ARBA00022833"/>
    </source>
</evidence>
<keyword evidence="1" id="KW-1003">Cell membrane</keyword>
<name>A0ABW3M5P2_9PSEU</name>
<organism evidence="13 14">
    <name type="scientific">Kibdelosporangium lantanae</name>
    <dbReference type="NCBI Taxonomy" id="1497396"/>
    <lineage>
        <taxon>Bacteria</taxon>
        <taxon>Bacillati</taxon>
        <taxon>Actinomycetota</taxon>
        <taxon>Actinomycetes</taxon>
        <taxon>Pseudonocardiales</taxon>
        <taxon>Pseudonocardiaceae</taxon>
        <taxon>Kibdelosporangium</taxon>
    </lineage>
</organism>
<dbReference type="PANTHER" id="PTHR43221">
    <property type="entry name" value="PROTEASE HTPX"/>
    <property type="match status" value="1"/>
</dbReference>
<comment type="similarity">
    <text evidence="10">Belongs to the peptidase M48 family.</text>
</comment>
<dbReference type="GO" id="GO:0008237">
    <property type="term" value="F:metallopeptidase activity"/>
    <property type="evidence" value="ECO:0007669"/>
    <property type="project" value="UniProtKB-KW"/>
</dbReference>
<keyword evidence="8 10" id="KW-0482">Metalloprotease</keyword>
<dbReference type="SUPFAM" id="SSF50494">
    <property type="entry name" value="Trypsin-like serine proteases"/>
    <property type="match status" value="1"/>
</dbReference>
<dbReference type="Gene3D" id="2.40.10.10">
    <property type="entry name" value="Trypsin-like serine proteases"/>
    <property type="match status" value="2"/>
</dbReference>
<keyword evidence="4" id="KW-0479">Metal-binding</keyword>
<dbReference type="PROSITE" id="PS00134">
    <property type="entry name" value="TRYPSIN_HIS"/>
    <property type="match status" value="1"/>
</dbReference>